<evidence type="ECO:0000313" key="3">
    <source>
        <dbReference type="Proteomes" id="UP000075902"/>
    </source>
</evidence>
<evidence type="ECO:0000313" key="2">
    <source>
        <dbReference type="EnsemblMetazoa" id="AMEC000267-PA"/>
    </source>
</evidence>
<dbReference type="EnsemblMetazoa" id="AMEC000267-RA">
    <property type="protein sequence ID" value="AMEC000267-PA"/>
    <property type="gene ID" value="AMEC000267"/>
</dbReference>
<proteinExistence type="predicted"/>
<reference evidence="3" key="1">
    <citation type="submission" date="2014-01" db="EMBL/GenBank/DDBJ databases">
        <title>The Genome Sequence of Anopheles melas CM1001059_A (V2).</title>
        <authorList>
            <consortium name="The Broad Institute Genomics Platform"/>
            <person name="Neafsey D.E."/>
            <person name="Besansky N."/>
            <person name="Howell P."/>
            <person name="Walton C."/>
            <person name="Young S.K."/>
            <person name="Zeng Q."/>
            <person name="Gargeya S."/>
            <person name="Fitzgerald M."/>
            <person name="Haas B."/>
            <person name="Abouelleil A."/>
            <person name="Allen A.W."/>
            <person name="Alvarado L."/>
            <person name="Arachchi H.M."/>
            <person name="Berlin A.M."/>
            <person name="Chapman S.B."/>
            <person name="Gainer-Dewar J."/>
            <person name="Goldberg J."/>
            <person name="Griggs A."/>
            <person name="Gujja S."/>
            <person name="Hansen M."/>
            <person name="Howarth C."/>
            <person name="Imamovic A."/>
            <person name="Ireland A."/>
            <person name="Larimer J."/>
            <person name="McCowan C."/>
            <person name="Murphy C."/>
            <person name="Pearson M."/>
            <person name="Poon T.W."/>
            <person name="Priest M."/>
            <person name="Roberts A."/>
            <person name="Saif S."/>
            <person name="Shea T."/>
            <person name="Sisk P."/>
            <person name="Sykes S."/>
            <person name="Wortman J."/>
            <person name="Nusbaum C."/>
            <person name="Birren B."/>
        </authorList>
    </citation>
    <scope>NUCLEOTIDE SEQUENCE [LARGE SCALE GENOMIC DNA]</scope>
    <source>
        <strain evidence="3">CM1001059</strain>
    </source>
</reference>
<evidence type="ECO:0000256" key="1">
    <source>
        <dbReference type="SAM" id="MobiDB-lite"/>
    </source>
</evidence>
<feature type="compositionally biased region" description="Low complexity" evidence="1">
    <location>
        <begin position="14"/>
        <end position="28"/>
    </location>
</feature>
<keyword evidence="3" id="KW-1185">Reference proteome</keyword>
<accession>A0A182TDB5</accession>
<organism evidence="2 3">
    <name type="scientific">Anopheles melas</name>
    <dbReference type="NCBI Taxonomy" id="34690"/>
    <lineage>
        <taxon>Eukaryota</taxon>
        <taxon>Metazoa</taxon>
        <taxon>Ecdysozoa</taxon>
        <taxon>Arthropoda</taxon>
        <taxon>Hexapoda</taxon>
        <taxon>Insecta</taxon>
        <taxon>Pterygota</taxon>
        <taxon>Neoptera</taxon>
        <taxon>Endopterygota</taxon>
        <taxon>Diptera</taxon>
        <taxon>Nematocera</taxon>
        <taxon>Culicoidea</taxon>
        <taxon>Culicidae</taxon>
        <taxon>Anophelinae</taxon>
        <taxon>Anopheles</taxon>
    </lineage>
</organism>
<sequence>MLLQLDCAIEATASSERLQRSSSSSSSSRTKDIITAPWDEAINGTVLGKTVPSNATVSRPTEARSYAHVTGSMAHGNSSSGTLASALVPPRAPNGTVATTTTPTEQPARKALLLQHDDAAIPTSNERSKEFRGRWFS</sequence>
<dbReference type="VEuPathDB" id="VectorBase:AMEC000267"/>
<feature type="region of interest" description="Disordered" evidence="1">
    <location>
        <begin position="14"/>
        <end position="35"/>
    </location>
</feature>
<reference evidence="2" key="2">
    <citation type="submission" date="2020-05" db="UniProtKB">
        <authorList>
            <consortium name="EnsemblMetazoa"/>
        </authorList>
    </citation>
    <scope>IDENTIFICATION</scope>
    <source>
        <strain evidence="2">CM1001059</strain>
    </source>
</reference>
<feature type="region of interest" description="Disordered" evidence="1">
    <location>
        <begin position="70"/>
        <end position="105"/>
    </location>
</feature>
<name>A0A182TDB5_9DIPT</name>
<dbReference type="AlphaFoldDB" id="A0A182TDB5"/>
<dbReference type="Proteomes" id="UP000075902">
    <property type="component" value="Unassembled WGS sequence"/>
</dbReference>
<protein>
    <submittedName>
        <fullName evidence="2">Uncharacterized protein</fullName>
    </submittedName>
</protein>